<keyword evidence="3" id="KW-1185">Reference proteome</keyword>
<evidence type="ECO:0000313" key="3">
    <source>
        <dbReference type="Proteomes" id="UP001275932"/>
    </source>
</evidence>
<accession>A0ABU4WGF6</accession>
<dbReference type="Proteomes" id="UP001275932">
    <property type="component" value="Unassembled WGS sequence"/>
</dbReference>
<dbReference type="Pfam" id="PF12705">
    <property type="entry name" value="PDDEXK_1"/>
    <property type="match status" value="1"/>
</dbReference>
<dbReference type="InterPro" id="IPR038726">
    <property type="entry name" value="PDDEXK_AddAB-type"/>
</dbReference>
<dbReference type="Gene3D" id="3.90.320.10">
    <property type="match status" value="1"/>
</dbReference>
<dbReference type="InterPro" id="IPR011604">
    <property type="entry name" value="PDDEXK-like_dom_sf"/>
</dbReference>
<organism evidence="2 3">
    <name type="scientific">Intestinicryptomonas porci</name>
    <dbReference type="NCBI Taxonomy" id="2926320"/>
    <lineage>
        <taxon>Bacteria</taxon>
        <taxon>Pseudomonadati</taxon>
        <taxon>Verrucomicrobiota</taxon>
        <taxon>Opitutia</taxon>
        <taxon>Opitutales</taxon>
        <taxon>Intestinicryptomonaceae</taxon>
        <taxon>Intestinicryptomonas</taxon>
    </lineage>
</organism>
<proteinExistence type="predicted"/>
<evidence type="ECO:0000313" key="2">
    <source>
        <dbReference type="EMBL" id="MDX8415637.1"/>
    </source>
</evidence>
<protein>
    <submittedName>
        <fullName evidence="2">PD-(D/E)XK nuclease family protein</fullName>
    </submittedName>
</protein>
<sequence>MPIRIFIEPNLNSTKTAAKEIFEILNPSRSNFIFSGAMVLAPTKSCANALSRELANLSMQKFGGGIAGLEILTLEAFFCRLSRHIPSASETERRFALNFTISQFSDGDLPALFPSGIPSSPKNFFKKFLEIKTQCAHAGLSIKDAAKKISESANIESDRWKEIEKFDGIYALSLSKISKKDPADALLEALENPMGNPKKIFLVGIADAPKILFASLKKFEEKGAEIFSLIIANEALSKHFDAFGIPETNYWKDKIFDISNGDVSVPQTRLIQAQNVAEDAAKFGSKAPQTCAIACEEGSSSSAIARALASKNIKSFSPEGEKLSNGEIFDFLKTLRLYFTDCGFDSLKTIVQKDAMLSFLKHKTNLCAKKIFEIIDKYKFENFSLDLKTAMDFAKEKGDNNALSLFNAINSVLEPNAELNSEKIAQILQNLFSKTKTFDPNIKEEAESIFGILCQIKAAEEVFGKTSLAETIEILLNAADKKTFGKIRALDEIQMKNWLEIFWTTEPNLLIADFNDGQVPENISSDAFMPNSLREFLGIRAANARHARDSYFLHTILSSREKSAVKIYAPQTDFDGEPLRPSRLLLQTPKSDLAARAKHLFQDAESDKHSRAFSYSWKMKVPPAPLPACLNATDFKYYISCPFDFYLKRVLKLNSVDEKKSELDAMDVGTITHRALELLAKEDAESVSEEAIFAILKRNIDAIFKSRFGKNRPTPIELQKYFILSKFSAAAKTEALHRKNGWRTICAEKEIKELSVLNFQIKAKIDRIDFNESENKYLLIDYKTIDTAPKDTATKNHYLSKGGEFVWKDLQLPVYIASAKKFFGSENVEAAYFLITKSAEETRIEHYKNSPEAEESAKKKAEEIAQNILDYKFEPSEKSPLESDYPEYFGFASKNLGKFLDLSQIKQSTNE</sequence>
<gene>
    <name evidence="2" type="ORF">MOX91_05515</name>
</gene>
<dbReference type="RefSeq" id="WP_370397083.1">
    <property type="nucleotide sequence ID" value="NZ_JALBUT010000005.1"/>
</dbReference>
<evidence type="ECO:0000259" key="1">
    <source>
        <dbReference type="Pfam" id="PF12705"/>
    </source>
</evidence>
<dbReference type="EMBL" id="JALBUT010000005">
    <property type="protein sequence ID" value="MDX8415637.1"/>
    <property type="molecule type" value="Genomic_DNA"/>
</dbReference>
<reference evidence="2 3" key="1">
    <citation type="submission" date="2022-03" db="EMBL/GenBank/DDBJ databases">
        <title>Novel taxa within the pig intestine.</title>
        <authorList>
            <person name="Wylensek D."/>
            <person name="Bishof K."/>
            <person name="Afrizal A."/>
            <person name="Clavel T."/>
        </authorList>
    </citation>
    <scope>NUCLEOTIDE SEQUENCE [LARGE SCALE GENOMIC DNA]</scope>
    <source>
        <strain evidence="2 3">CLA-KB-P66</strain>
    </source>
</reference>
<name>A0ABU4WGF6_9BACT</name>
<comment type="caution">
    <text evidence="2">The sequence shown here is derived from an EMBL/GenBank/DDBJ whole genome shotgun (WGS) entry which is preliminary data.</text>
</comment>
<feature type="domain" description="PD-(D/E)XK endonuclease-like" evidence="1">
    <location>
        <begin position="631"/>
        <end position="877"/>
    </location>
</feature>